<protein>
    <submittedName>
        <fullName evidence="1">Uncharacterized protein</fullName>
    </submittedName>
</protein>
<dbReference type="Proteomes" id="UP000631421">
    <property type="component" value="Unassembled WGS sequence"/>
</dbReference>
<sequence length="329" mass="37468">MPNYIQRNADISDNLPKLPTEYKKRKALVVNFNGKDTSALEKWNKVCESKKLEAIGSSFQINANAVLVTGKDLQKDVLGNDSSNVKNEAKKSFPEKYGFGLVLKYGDTSKIDKSYKLNLFQDPNKTPEMGVLHKFQIMVLPPYISFMIDGKESNGQSSLHITKTASEFDLLDEIKNICVGFFVEDTTLNLAFYDFSVEEIKNDLEDKIQKIIFRKNNQIEEFEKRFDRIIQEKQLATKNDLNGYVKTDAFKSVTSKLETDPEKEPKIDPTNPVAKRLNDLESGVSLIQDKEGNLKAEFAQKVANQLQTQVNKNTKYPITVKSQEYKPEL</sequence>
<accession>A0A926UVT5</accession>
<organism evidence="1 2">
    <name type="scientific">Pseudanabaena cinerea FACHB-1277</name>
    <dbReference type="NCBI Taxonomy" id="2949581"/>
    <lineage>
        <taxon>Bacteria</taxon>
        <taxon>Bacillati</taxon>
        <taxon>Cyanobacteriota</taxon>
        <taxon>Cyanophyceae</taxon>
        <taxon>Pseudanabaenales</taxon>
        <taxon>Pseudanabaenaceae</taxon>
        <taxon>Pseudanabaena</taxon>
        <taxon>Pseudanabaena cinerea</taxon>
    </lineage>
</organism>
<dbReference type="EMBL" id="JACJPY010000085">
    <property type="protein sequence ID" value="MBD2152156.1"/>
    <property type="molecule type" value="Genomic_DNA"/>
</dbReference>
<keyword evidence="2" id="KW-1185">Reference proteome</keyword>
<evidence type="ECO:0000313" key="2">
    <source>
        <dbReference type="Proteomes" id="UP000631421"/>
    </source>
</evidence>
<comment type="caution">
    <text evidence="1">The sequence shown here is derived from an EMBL/GenBank/DDBJ whole genome shotgun (WGS) entry which is preliminary data.</text>
</comment>
<proteinExistence type="predicted"/>
<reference evidence="1" key="1">
    <citation type="journal article" date="2015" name="ISME J.">
        <title>Draft Genome Sequence of Streptomyces incarnatus NRRL8089, which Produces the Nucleoside Antibiotic Sinefungin.</title>
        <authorList>
            <person name="Oshima K."/>
            <person name="Hattori M."/>
            <person name="Shimizu H."/>
            <person name="Fukuda K."/>
            <person name="Nemoto M."/>
            <person name="Inagaki K."/>
            <person name="Tamura T."/>
        </authorList>
    </citation>
    <scope>NUCLEOTIDE SEQUENCE</scope>
    <source>
        <strain evidence="1">FACHB-1277</strain>
    </source>
</reference>
<gene>
    <name evidence="1" type="ORF">H6F44_18820</name>
</gene>
<evidence type="ECO:0000313" key="1">
    <source>
        <dbReference type="EMBL" id="MBD2152156.1"/>
    </source>
</evidence>
<dbReference type="RefSeq" id="WP_190352566.1">
    <property type="nucleotide sequence ID" value="NZ_JACJPY010000085.1"/>
</dbReference>
<dbReference type="AlphaFoldDB" id="A0A926UVT5"/>
<reference evidence="1" key="2">
    <citation type="submission" date="2020-08" db="EMBL/GenBank/DDBJ databases">
        <authorList>
            <person name="Chen M."/>
            <person name="Teng W."/>
            <person name="Zhao L."/>
            <person name="Hu C."/>
            <person name="Zhou Y."/>
            <person name="Han B."/>
            <person name="Song L."/>
            <person name="Shu W."/>
        </authorList>
    </citation>
    <scope>NUCLEOTIDE SEQUENCE</scope>
    <source>
        <strain evidence="1">FACHB-1277</strain>
    </source>
</reference>
<name>A0A926UVT5_9CYAN</name>